<comment type="subcellular location">
    <subcellularLocation>
        <location evidence="1">Nucleus</location>
    </subcellularLocation>
</comment>
<proteinExistence type="predicted"/>
<dbReference type="Proteomes" id="UP001217089">
    <property type="component" value="Unassembled WGS sequence"/>
</dbReference>
<evidence type="ECO:0000313" key="5">
    <source>
        <dbReference type="Proteomes" id="UP001217089"/>
    </source>
</evidence>
<feature type="domain" description="Homeobox" evidence="3">
    <location>
        <begin position="26"/>
        <end position="40"/>
    </location>
</feature>
<feature type="compositionally biased region" description="Low complexity" evidence="2">
    <location>
        <begin position="62"/>
        <end position="77"/>
    </location>
</feature>
<dbReference type="InterPro" id="IPR001356">
    <property type="entry name" value="HD"/>
</dbReference>
<evidence type="ECO:0000256" key="2">
    <source>
        <dbReference type="SAM" id="MobiDB-lite"/>
    </source>
</evidence>
<dbReference type="CDD" id="cd00086">
    <property type="entry name" value="homeodomain"/>
    <property type="match status" value="1"/>
</dbReference>
<keyword evidence="1" id="KW-0238">DNA-binding</keyword>
<keyword evidence="1" id="KW-0539">Nucleus</keyword>
<dbReference type="InterPro" id="IPR009057">
    <property type="entry name" value="Homeodomain-like_sf"/>
</dbReference>
<dbReference type="PROSITE" id="PS50071">
    <property type="entry name" value="HOMEOBOX_2"/>
    <property type="match status" value="1"/>
</dbReference>
<keyword evidence="5" id="KW-1185">Reference proteome</keyword>
<feature type="region of interest" description="Disordered" evidence="2">
    <location>
        <begin position="58"/>
        <end position="87"/>
    </location>
</feature>
<keyword evidence="1" id="KW-0371">Homeobox</keyword>
<gene>
    <name evidence="4" type="ORF">KUTeg_015325</name>
</gene>
<dbReference type="Gene3D" id="1.10.10.60">
    <property type="entry name" value="Homeodomain-like"/>
    <property type="match status" value="1"/>
</dbReference>
<protein>
    <recommendedName>
        <fullName evidence="3">Homeobox domain-containing protein</fullName>
    </recommendedName>
</protein>
<reference evidence="4 5" key="1">
    <citation type="submission" date="2022-12" db="EMBL/GenBank/DDBJ databases">
        <title>Chromosome-level genome of Tegillarca granosa.</title>
        <authorList>
            <person name="Kim J."/>
        </authorList>
    </citation>
    <scope>NUCLEOTIDE SEQUENCE [LARGE SCALE GENOMIC DNA]</scope>
    <source>
        <strain evidence="4">Teg-2019</strain>
        <tissue evidence="4">Adductor muscle</tissue>
    </source>
</reference>
<evidence type="ECO:0000313" key="4">
    <source>
        <dbReference type="EMBL" id="KAJ8307241.1"/>
    </source>
</evidence>
<accession>A0ABQ9ETF2</accession>
<name>A0ABQ9ETF2_TEGGR</name>
<organism evidence="4 5">
    <name type="scientific">Tegillarca granosa</name>
    <name type="common">Malaysian cockle</name>
    <name type="synonym">Anadara granosa</name>
    <dbReference type="NCBI Taxonomy" id="220873"/>
    <lineage>
        <taxon>Eukaryota</taxon>
        <taxon>Metazoa</taxon>
        <taxon>Spiralia</taxon>
        <taxon>Lophotrochozoa</taxon>
        <taxon>Mollusca</taxon>
        <taxon>Bivalvia</taxon>
        <taxon>Autobranchia</taxon>
        <taxon>Pteriomorphia</taxon>
        <taxon>Arcoida</taxon>
        <taxon>Arcoidea</taxon>
        <taxon>Arcidae</taxon>
        <taxon>Tegillarca</taxon>
    </lineage>
</organism>
<evidence type="ECO:0000256" key="1">
    <source>
        <dbReference type="PROSITE-ProRule" id="PRU00108"/>
    </source>
</evidence>
<evidence type="ECO:0000259" key="3">
    <source>
        <dbReference type="PROSITE" id="PS50071"/>
    </source>
</evidence>
<dbReference type="EMBL" id="JARBDR010000793">
    <property type="protein sequence ID" value="KAJ8307241.1"/>
    <property type="molecule type" value="Genomic_DNA"/>
</dbReference>
<feature type="DNA-binding region" description="Homeobox" evidence="1">
    <location>
        <begin position="28"/>
        <end position="41"/>
    </location>
</feature>
<comment type="caution">
    <text evidence="4">The sequence shown here is derived from an EMBL/GenBank/DDBJ whole genome shotgun (WGS) entry which is preliminary data.</text>
</comment>
<dbReference type="SUPFAM" id="SSF46689">
    <property type="entry name" value="Homeodomain-like"/>
    <property type="match status" value="1"/>
</dbReference>
<sequence>MKHVLIFHLHLNGTCPSNQYNKKFNVKVWFQNRRMKWKRVKGTHSHLFKDKITGQIKPMFPTSTSNNSVTSTQYSNSFRDSAGENEN</sequence>